<feature type="chain" id="PRO_5031252400" evidence="1">
    <location>
        <begin position="22"/>
        <end position="162"/>
    </location>
</feature>
<protein>
    <submittedName>
        <fullName evidence="2">Uncharacterized protein</fullName>
    </submittedName>
</protein>
<keyword evidence="1" id="KW-0732">Signal</keyword>
<sequence>MMTLSAMMSFLLLFVVSGANGLHIGALSASRPLVSASRALAALRAPHPSMVDTEWTIALQRVAAACLEEECSVNTVEGLISELSTEAERLTRDGTKTSKEQVATLLALGRLQALSQNPAANKNEIEKIVAGMARSFGTVKDYDFPGAALGYTGTPNKNKVGL</sequence>
<dbReference type="AlphaFoldDB" id="A0A7S3W203"/>
<organism evidence="2">
    <name type="scientific">Emiliania huxleyi</name>
    <name type="common">Coccolithophore</name>
    <name type="synonym">Pontosphaera huxleyi</name>
    <dbReference type="NCBI Taxonomy" id="2903"/>
    <lineage>
        <taxon>Eukaryota</taxon>
        <taxon>Haptista</taxon>
        <taxon>Haptophyta</taxon>
        <taxon>Prymnesiophyceae</taxon>
        <taxon>Isochrysidales</taxon>
        <taxon>Noelaerhabdaceae</taxon>
        <taxon>Emiliania</taxon>
    </lineage>
</organism>
<gene>
    <name evidence="2" type="ORF">EHUX00137_LOCUS6387</name>
</gene>
<name>A0A7S3W203_EMIHU</name>
<reference evidence="2" key="1">
    <citation type="submission" date="2021-01" db="EMBL/GenBank/DDBJ databases">
        <authorList>
            <person name="Corre E."/>
            <person name="Pelletier E."/>
            <person name="Niang G."/>
            <person name="Scheremetjew M."/>
            <person name="Finn R."/>
            <person name="Kale V."/>
            <person name="Holt S."/>
            <person name="Cochrane G."/>
            <person name="Meng A."/>
            <person name="Brown T."/>
            <person name="Cohen L."/>
        </authorList>
    </citation>
    <scope>NUCLEOTIDE SEQUENCE</scope>
    <source>
        <strain evidence="2">379</strain>
    </source>
</reference>
<evidence type="ECO:0000256" key="1">
    <source>
        <dbReference type="SAM" id="SignalP"/>
    </source>
</evidence>
<proteinExistence type="predicted"/>
<dbReference type="EMBL" id="HBIR01009216">
    <property type="protein sequence ID" value="CAE0532247.1"/>
    <property type="molecule type" value="Transcribed_RNA"/>
</dbReference>
<accession>A0A7S3W203</accession>
<evidence type="ECO:0000313" key="2">
    <source>
        <dbReference type="EMBL" id="CAE0532247.1"/>
    </source>
</evidence>
<feature type="signal peptide" evidence="1">
    <location>
        <begin position="1"/>
        <end position="21"/>
    </location>
</feature>